<dbReference type="InterPro" id="IPR027858">
    <property type="entry name" value="BRAWNIN"/>
</dbReference>
<evidence type="ECO:0000313" key="10">
    <source>
        <dbReference type="Proteomes" id="UP000734854"/>
    </source>
</evidence>
<keyword evidence="10" id="KW-1185">Reference proteome</keyword>
<reference evidence="9 10" key="1">
    <citation type="submission" date="2020-08" db="EMBL/GenBank/DDBJ databases">
        <title>Plant Genome Project.</title>
        <authorList>
            <person name="Zhang R.-G."/>
        </authorList>
    </citation>
    <scope>NUCLEOTIDE SEQUENCE [LARGE SCALE GENOMIC DNA]</scope>
    <source>
        <tissue evidence="9">Rhizome</tissue>
    </source>
</reference>
<dbReference type="Proteomes" id="UP000734854">
    <property type="component" value="Unassembled WGS sequence"/>
</dbReference>
<evidence type="ECO:0000256" key="5">
    <source>
        <dbReference type="ARBA" id="ARBA00023128"/>
    </source>
</evidence>
<gene>
    <name evidence="9" type="ORF">ZIOFF_018659</name>
</gene>
<protein>
    <recommendedName>
        <fullName evidence="11">Transmembrane protein</fullName>
    </recommendedName>
</protein>
<comment type="subcellular location">
    <subcellularLocation>
        <location evidence="1">Mitochondrion inner membrane</location>
        <topology evidence="1">Single-pass membrane protein</topology>
    </subcellularLocation>
</comment>
<name>A0A8J5LIW1_ZINOF</name>
<feature type="transmembrane region" description="Helical" evidence="8">
    <location>
        <begin position="70"/>
        <end position="91"/>
    </location>
</feature>
<dbReference type="Pfam" id="PF14990">
    <property type="entry name" value="DUF4516"/>
    <property type="match status" value="1"/>
</dbReference>
<dbReference type="AlphaFoldDB" id="A0A8J5LIW1"/>
<dbReference type="PANTHER" id="PTHR28492">
    <property type="entry name" value="HYPOTHETICAL PROTEIN LOC691921"/>
    <property type="match status" value="1"/>
</dbReference>
<evidence type="ECO:0000256" key="4">
    <source>
        <dbReference type="ARBA" id="ARBA00022989"/>
    </source>
</evidence>
<keyword evidence="4 8" id="KW-1133">Transmembrane helix</keyword>
<sequence>MSGNRKKFGGGRPPSGTPSLPLSCAVVVVSLLAGASIVHNIYKPDLTLPPVDPPPPDESKGNNLNFLADVLWICPLFALVMAIGSIGVLYLPQLSTTSMNCLSGLHRRASLLCVLHQFQVSSSFLCIPYFNSTV</sequence>
<organism evidence="9 10">
    <name type="scientific">Zingiber officinale</name>
    <name type="common">Ginger</name>
    <name type="synonym">Amomum zingiber</name>
    <dbReference type="NCBI Taxonomy" id="94328"/>
    <lineage>
        <taxon>Eukaryota</taxon>
        <taxon>Viridiplantae</taxon>
        <taxon>Streptophyta</taxon>
        <taxon>Embryophyta</taxon>
        <taxon>Tracheophyta</taxon>
        <taxon>Spermatophyta</taxon>
        <taxon>Magnoliopsida</taxon>
        <taxon>Liliopsida</taxon>
        <taxon>Zingiberales</taxon>
        <taxon>Zingiberaceae</taxon>
        <taxon>Zingiber</taxon>
    </lineage>
</organism>
<accession>A0A8J5LIW1</accession>
<comment type="caution">
    <text evidence="9">The sequence shown here is derived from an EMBL/GenBank/DDBJ whole genome shotgun (WGS) entry which is preliminary data.</text>
</comment>
<evidence type="ECO:0008006" key="11">
    <source>
        <dbReference type="Google" id="ProtNLM"/>
    </source>
</evidence>
<dbReference type="GO" id="GO:0005743">
    <property type="term" value="C:mitochondrial inner membrane"/>
    <property type="evidence" value="ECO:0007669"/>
    <property type="project" value="UniProtKB-SubCell"/>
</dbReference>
<evidence type="ECO:0000256" key="6">
    <source>
        <dbReference type="ARBA" id="ARBA00023136"/>
    </source>
</evidence>
<evidence type="ECO:0000256" key="1">
    <source>
        <dbReference type="ARBA" id="ARBA00004434"/>
    </source>
</evidence>
<keyword evidence="6 8" id="KW-0472">Membrane</keyword>
<evidence type="ECO:0000313" key="9">
    <source>
        <dbReference type="EMBL" id="KAG6521536.1"/>
    </source>
</evidence>
<proteinExistence type="inferred from homology"/>
<keyword evidence="2 8" id="KW-0812">Transmembrane</keyword>
<dbReference type="PANTHER" id="PTHR28492:SF1">
    <property type="entry name" value="UBIQUINOL-CYTOCHROME-C REDUCTASE COMPLEX ASSEMBLY FACTOR 6"/>
    <property type="match status" value="1"/>
</dbReference>
<feature type="transmembrane region" description="Helical" evidence="8">
    <location>
        <begin position="20"/>
        <end position="42"/>
    </location>
</feature>
<keyword evidence="3" id="KW-0999">Mitochondrion inner membrane</keyword>
<evidence type="ECO:0000256" key="3">
    <source>
        <dbReference type="ARBA" id="ARBA00022792"/>
    </source>
</evidence>
<keyword evidence="5" id="KW-0496">Mitochondrion</keyword>
<dbReference type="GO" id="GO:0034551">
    <property type="term" value="P:mitochondrial respiratory chain complex III assembly"/>
    <property type="evidence" value="ECO:0007669"/>
    <property type="project" value="InterPro"/>
</dbReference>
<dbReference type="EMBL" id="JACMSC010000005">
    <property type="protein sequence ID" value="KAG6521536.1"/>
    <property type="molecule type" value="Genomic_DNA"/>
</dbReference>
<comment type="similarity">
    <text evidence="7">Belongs to the UQCC6 family.</text>
</comment>
<evidence type="ECO:0000256" key="2">
    <source>
        <dbReference type="ARBA" id="ARBA00022692"/>
    </source>
</evidence>
<evidence type="ECO:0000256" key="8">
    <source>
        <dbReference type="SAM" id="Phobius"/>
    </source>
</evidence>
<evidence type="ECO:0000256" key="7">
    <source>
        <dbReference type="ARBA" id="ARBA00044944"/>
    </source>
</evidence>